<reference evidence="3" key="1">
    <citation type="journal article" date="2015" name="Proc. Natl. Acad. Sci. U.S.A.">
        <title>Genome sequencing of adzuki bean (Vigna angularis) provides insight into high starch and low fat accumulation and domestication.</title>
        <authorList>
            <person name="Yang K."/>
            <person name="Tian Z."/>
            <person name="Chen C."/>
            <person name="Luo L."/>
            <person name="Zhao B."/>
            <person name="Wang Z."/>
            <person name="Yu L."/>
            <person name="Li Y."/>
            <person name="Sun Y."/>
            <person name="Li W."/>
            <person name="Chen Y."/>
            <person name="Li Y."/>
            <person name="Zhang Y."/>
            <person name="Ai D."/>
            <person name="Zhao J."/>
            <person name="Shang C."/>
            <person name="Ma Y."/>
            <person name="Wu B."/>
            <person name="Wang M."/>
            <person name="Gao L."/>
            <person name="Sun D."/>
            <person name="Zhang P."/>
            <person name="Guo F."/>
            <person name="Wang W."/>
            <person name="Li Y."/>
            <person name="Wang J."/>
            <person name="Varshney R.K."/>
            <person name="Wang J."/>
            <person name="Ling H.Q."/>
            <person name="Wan P."/>
        </authorList>
    </citation>
    <scope>NUCLEOTIDE SEQUENCE</scope>
    <source>
        <strain evidence="3">cv. Jingnong 6</strain>
    </source>
</reference>
<sequence>MVMRQFQQQFENYGMRLQPSSVVEHLPPTGRSGKGSCSTAGVPRDDMDDTHPCQLYIISLTGTILVARDIVYEAVHGMKLGEDEVKVTVTVDEVIVPYAFVPVPIEEFGTMAQTFKCFAA</sequence>
<feature type="domain" description="DUF8039" evidence="1">
    <location>
        <begin position="44"/>
        <end position="118"/>
    </location>
</feature>
<gene>
    <name evidence="2" type="ORF">LR48_Vigan07g089700</name>
</gene>
<dbReference type="Gramene" id="KOM47193">
    <property type="protein sequence ID" value="KOM47193"/>
    <property type="gene ID" value="LR48_Vigan07g089700"/>
</dbReference>
<dbReference type="InterPro" id="IPR058352">
    <property type="entry name" value="DUF8039"/>
</dbReference>
<dbReference type="Pfam" id="PF26133">
    <property type="entry name" value="DUF8039"/>
    <property type="match status" value="1"/>
</dbReference>
<evidence type="ECO:0000259" key="1">
    <source>
        <dbReference type="Pfam" id="PF26133"/>
    </source>
</evidence>
<dbReference type="EMBL" id="CM003377">
    <property type="protein sequence ID" value="KOM47193.1"/>
    <property type="molecule type" value="Genomic_DNA"/>
</dbReference>
<organism evidence="2 3">
    <name type="scientific">Phaseolus angularis</name>
    <name type="common">Azuki bean</name>
    <name type="synonym">Vigna angularis</name>
    <dbReference type="NCBI Taxonomy" id="3914"/>
    <lineage>
        <taxon>Eukaryota</taxon>
        <taxon>Viridiplantae</taxon>
        <taxon>Streptophyta</taxon>
        <taxon>Embryophyta</taxon>
        <taxon>Tracheophyta</taxon>
        <taxon>Spermatophyta</taxon>
        <taxon>Magnoliopsida</taxon>
        <taxon>eudicotyledons</taxon>
        <taxon>Gunneridae</taxon>
        <taxon>Pentapetalae</taxon>
        <taxon>rosids</taxon>
        <taxon>fabids</taxon>
        <taxon>Fabales</taxon>
        <taxon>Fabaceae</taxon>
        <taxon>Papilionoideae</taxon>
        <taxon>50 kb inversion clade</taxon>
        <taxon>NPAAA clade</taxon>
        <taxon>indigoferoid/millettioid clade</taxon>
        <taxon>Phaseoleae</taxon>
        <taxon>Vigna</taxon>
    </lineage>
</organism>
<evidence type="ECO:0000313" key="3">
    <source>
        <dbReference type="Proteomes" id="UP000053144"/>
    </source>
</evidence>
<dbReference type="AlphaFoldDB" id="A0A0L9UWP1"/>
<evidence type="ECO:0000313" key="2">
    <source>
        <dbReference type="EMBL" id="KOM47193.1"/>
    </source>
</evidence>
<accession>A0A0L9UWP1</accession>
<proteinExistence type="predicted"/>
<protein>
    <recommendedName>
        <fullName evidence="1">DUF8039 domain-containing protein</fullName>
    </recommendedName>
</protein>
<dbReference type="Proteomes" id="UP000053144">
    <property type="component" value="Chromosome 7"/>
</dbReference>
<name>A0A0L9UWP1_PHAAN</name>